<evidence type="ECO:0000259" key="3">
    <source>
        <dbReference type="PROSITE" id="PS51186"/>
    </source>
</evidence>
<gene>
    <name evidence="4" type="ORF">FHS52_003250</name>
    <name evidence="5" type="ORF">GRI59_15440</name>
</gene>
<keyword evidence="2" id="KW-0012">Acyltransferase</keyword>
<dbReference type="AlphaFoldDB" id="A0A6I4UQV0"/>
<protein>
    <submittedName>
        <fullName evidence="5">GNAT family N-acetyltransferase</fullName>
    </submittedName>
    <submittedName>
        <fullName evidence="4">GNAT superfamily N-acetyltransferase</fullName>
    </submittedName>
</protein>
<dbReference type="Gene3D" id="3.40.630.30">
    <property type="match status" value="1"/>
</dbReference>
<dbReference type="SUPFAM" id="SSF55729">
    <property type="entry name" value="Acyl-CoA N-acyltransferases (Nat)"/>
    <property type="match status" value="1"/>
</dbReference>
<sequence length="173" mass="18896">MGLTVHIATDGDLPAIAAIIERAVTGLQGNFLSQSEIEASRRFMGVDTQLVRDATYFCAVIDDRIAGCGGWSWRRTLFGGDGAGDLIDPSPLDPASEPARIRAMYTHPDYVRRGIGRAILTAAEDAARTAGFREIDLMSTLAGEPLYRRCGYRAIGERVHYADVPLIPMRKQL</sequence>
<evidence type="ECO:0000313" key="6">
    <source>
        <dbReference type="Proteomes" id="UP000430021"/>
    </source>
</evidence>
<dbReference type="RefSeq" id="WP_160762150.1">
    <property type="nucleotide sequence ID" value="NZ_BAAADZ010000006.1"/>
</dbReference>
<evidence type="ECO:0000313" key="4">
    <source>
        <dbReference type="EMBL" id="MBB3777253.1"/>
    </source>
</evidence>
<reference evidence="5 6" key="1">
    <citation type="submission" date="2019-12" db="EMBL/GenBank/DDBJ databases">
        <title>Genomic-based taxomic classification of the family Erythrobacteraceae.</title>
        <authorList>
            <person name="Xu L."/>
        </authorList>
    </citation>
    <scope>NUCLEOTIDE SEQUENCE [LARGE SCALE GENOMIC DNA]</scope>
    <source>
        <strain evidence="5 6">JCM 10282</strain>
    </source>
</reference>
<dbReference type="GO" id="GO:0016747">
    <property type="term" value="F:acyltransferase activity, transferring groups other than amino-acyl groups"/>
    <property type="evidence" value="ECO:0007669"/>
    <property type="project" value="InterPro"/>
</dbReference>
<dbReference type="PANTHER" id="PTHR43877:SF1">
    <property type="entry name" value="ACETYLTRANSFERASE"/>
    <property type="match status" value="1"/>
</dbReference>
<dbReference type="Pfam" id="PF00583">
    <property type="entry name" value="Acetyltransf_1"/>
    <property type="match status" value="1"/>
</dbReference>
<evidence type="ECO:0000256" key="1">
    <source>
        <dbReference type="ARBA" id="ARBA00022679"/>
    </source>
</evidence>
<name>A0A6I4UQV0_9SPHN</name>
<evidence type="ECO:0000256" key="2">
    <source>
        <dbReference type="ARBA" id="ARBA00023315"/>
    </source>
</evidence>
<dbReference type="InterPro" id="IPR016181">
    <property type="entry name" value="Acyl_CoA_acyltransferase"/>
</dbReference>
<feature type="domain" description="N-acetyltransferase" evidence="3">
    <location>
        <begin position="3"/>
        <end position="173"/>
    </location>
</feature>
<dbReference type="InterPro" id="IPR000182">
    <property type="entry name" value="GNAT_dom"/>
</dbReference>
<evidence type="ECO:0000313" key="7">
    <source>
        <dbReference type="Proteomes" id="UP000548685"/>
    </source>
</evidence>
<dbReference type="Proteomes" id="UP000548685">
    <property type="component" value="Unassembled WGS sequence"/>
</dbReference>
<keyword evidence="1 5" id="KW-0808">Transferase</keyword>
<comment type="caution">
    <text evidence="5">The sequence shown here is derived from an EMBL/GenBank/DDBJ whole genome shotgun (WGS) entry which is preliminary data.</text>
</comment>
<accession>A0A6I4UQV0</accession>
<evidence type="ECO:0000313" key="5">
    <source>
        <dbReference type="EMBL" id="MXP39999.1"/>
    </source>
</evidence>
<dbReference type="Proteomes" id="UP000430021">
    <property type="component" value="Unassembled WGS sequence"/>
</dbReference>
<keyword evidence="7" id="KW-1185">Reference proteome</keyword>
<dbReference type="EMBL" id="JACICE010000007">
    <property type="protein sequence ID" value="MBB3777253.1"/>
    <property type="molecule type" value="Genomic_DNA"/>
</dbReference>
<dbReference type="CDD" id="cd04301">
    <property type="entry name" value="NAT_SF"/>
    <property type="match status" value="1"/>
</dbReference>
<dbReference type="EMBL" id="WTYB01000007">
    <property type="protein sequence ID" value="MXP39999.1"/>
    <property type="molecule type" value="Genomic_DNA"/>
</dbReference>
<dbReference type="InterPro" id="IPR050832">
    <property type="entry name" value="Bact_Acetyltransf"/>
</dbReference>
<reference evidence="4 7" key="2">
    <citation type="submission" date="2020-08" db="EMBL/GenBank/DDBJ databases">
        <title>Genomic Encyclopedia of Type Strains, Phase IV (KMG-IV): sequencing the most valuable type-strain genomes for metagenomic binning, comparative biology and taxonomic classification.</title>
        <authorList>
            <person name="Goeker M."/>
        </authorList>
    </citation>
    <scope>NUCLEOTIDE SEQUENCE [LARGE SCALE GENOMIC DNA]</scope>
    <source>
        <strain evidence="4 7">DSM 8510</strain>
    </source>
</reference>
<dbReference type="PROSITE" id="PS51186">
    <property type="entry name" value="GNAT"/>
    <property type="match status" value="1"/>
</dbReference>
<dbReference type="PANTHER" id="PTHR43877">
    <property type="entry name" value="AMINOALKYLPHOSPHONATE N-ACETYLTRANSFERASE-RELATED-RELATED"/>
    <property type="match status" value="1"/>
</dbReference>
<organism evidence="5 6">
    <name type="scientific">Erythrobacter ramosus</name>
    <dbReference type="NCBI Taxonomy" id="35811"/>
    <lineage>
        <taxon>Bacteria</taxon>
        <taxon>Pseudomonadati</taxon>
        <taxon>Pseudomonadota</taxon>
        <taxon>Alphaproteobacteria</taxon>
        <taxon>Sphingomonadales</taxon>
        <taxon>Erythrobacteraceae</taxon>
        <taxon>Erythrobacter/Porphyrobacter group</taxon>
        <taxon>Erythrobacter</taxon>
    </lineage>
</organism>
<dbReference type="OrthoDB" id="118465at2"/>
<proteinExistence type="predicted"/>